<proteinExistence type="predicted"/>
<gene>
    <name evidence="1" type="ORF">NMYAN_10451</name>
</gene>
<accession>A0A8H8YZA8</accession>
<dbReference type="AlphaFoldDB" id="A0A8H8YZA8"/>
<comment type="caution">
    <text evidence="1">The sequence shown here is derived from an EMBL/GenBank/DDBJ whole genome shotgun (WGS) entry which is preliminary data.</text>
</comment>
<organism evidence="1 2">
    <name type="scientific">Nitrosomonas nitrosa</name>
    <dbReference type="NCBI Taxonomy" id="52442"/>
    <lineage>
        <taxon>Bacteria</taxon>
        <taxon>Pseudomonadati</taxon>
        <taxon>Pseudomonadota</taxon>
        <taxon>Betaproteobacteria</taxon>
        <taxon>Nitrosomonadales</taxon>
        <taxon>Nitrosomonadaceae</taxon>
        <taxon>Nitrosomonas</taxon>
    </lineage>
</organism>
<dbReference type="Proteomes" id="UP000601736">
    <property type="component" value="Unassembled WGS sequence"/>
</dbReference>
<evidence type="ECO:0000313" key="2">
    <source>
        <dbReference type="Proteomes" id="UP000601736"/>
    </source>
</evidence>
<protein>
    <submittedName>
        <fullName evidence="1">Uncharacterized protein</fullName>
    </submittedName>
</protein>
<sequence length="55" mass="6468">MRPGKRVCLLKNDNYALWLLMRENLCHSQHPAYYNTCTLALAKLAQSDDERLKFL</sequence>
<dbReference type="EMBL" id="CAJNAP010000001">
    <property type="protein sequence ID" value="CAE6486726.1"/>
    <property type="molecule type" value="Genomic_DNA"/>
</dbReference>
<name>A0A8H8YZA8_9PROT</name>
<reference evidence="1" key="1">
    <citation type="submission" date="2021-02" db="EMBL/GenBank/DDBJ databases">
        <authorList>
            <person name="Han P."/>
        </authorList>
    </citation>
    <scope>NUCLEOTIDE SEQUENCE</scope>
    <source>
        <strain evidence="1">Nitrosomonas nitrosa 18-3D</strain>
    </source>
</reference>
<evidence type="ECO:0000313" key="1">
    <source>
        <dbReference type="EMBL" id="CAE6486726.1"/>
    </source>
</evidence>